<evidence type="ECO:0000313" key="2">
    <source>
        <dbReference type="EMBL" id="PIR46915.1"/>
    </source>
</evidence>
<sequence length="641" mass="68545">QGLGNYGEYTARAVGRFQLEHGIVGAGSSAYGWLGPETRGKLKDVTEGGSAASANQGSFNSSGTIASSAINLTSIGQSTGSDVVKVYGTGLQSGDAVYLRLQTAPDSAYTSTHGIKVGQLTMVGGVYQFDLPLKVDPNNGLGCFGSPCPIPSTYWVDINDGVYWLTVVRGTQASVRNRFVVPERENVVVDYSYQIIPVGFQNGGEVVVGRGASVHPEFRLKLLGNRSQVLRPTVVIERPANVPSSLFTLAWDRGEYASTDGGDRAFLTISASKDVPVGVYPVRISFTGDQTGSQTTSITFRLNVYESYLNRLPATVTASASATNYPVTNAGDRNEGTWWIANKSVSDANNNAWIQLDFGQPVNPTRLHWKGIAWDDGSYPAASPTDYVIEVSNDGVTWQTHSTRTGLTSPVIDGVVLLGMRVSPAYDLVRYVRLRATKVNDGTGWSLGLKEFWAEGVPLSTGEAITLSVPPEVTSGQAVTISWQLLSLPLSSPVDVKYKLSSATVWSTALANLTGVTTVNLETSLKQVGDYDIKVCLTSGLVCSVVKKVKIVAPGTPGTPGAAVGVLATDQYIESLLSVDSGDVALTMFPDRYEVNLDNTILTTNNITVNARAQLHNRHTRDDVDWVKFDATVGISYDIVS</sequence>
<feature type="non-terminal residue" evidence="2">
    <location>
        <position position="641"/>
    </location>
</feature>
<organism evidence="2 3">
    <name type="scientific">Candidatus Vogelbacteria bacterium CG10_big_fil_rev_8_21_14_0_10_45_14</name>
    <dbReference type="NCBI Taxonomy" id="1975042"/>
    <lineage>
        <taxon>Bacteria</taxon>
        <taxon>Candidatus Vogeliibacteriota</taxon>
    </lineage>
</organism>
<dbReference type="PROSITE" id="PS50022">
    <property type="entry name" value="FA58C_3"/>
    <property type="match status" value="1"/>
</dbReference>
<evidence type="ECO:0000259" key="1">
    <source>
        <dbReference type="PROSITE" id="PS50022"/>
    </source>
</evidence>
<name>A0A2H0RMA5_9BACT</name>
<gene>
    <name evidence="2" type="ORF">COV07_01805</name>
</gene>
<dbReference type="Gene3D" id="2.60.120.260">
    <property type="entry name" value="Galactose-binding domain-like"/>
    <property type="match status" value="1"/>
</dbReference>
<dbReference type="InterPro" id="IPR000421">
    <property type="entry name" value="FA58C"/>
</dbReference>
<dbReference type="AlphaFoldDB" id="A0A2H0RMA5"/>
<accession>A0A2H0RMA5</accession>
<dbReference type="SUPFAM" id="SSF49785">
    <property type="entry name" value="Galactose-binding domain-like"/>
    <property type="match status" value="1"/>
</dbReference>
<dbReference type="EMBL" id="PCYL01000022">
    <property type="protein sequence ID" value="PIR46915.1"/>
    <property type="molecule type" value="Genomic_DNA"/>
</dbReference>
<evidence type="ECO:0000313" key="3">
    <source>
        <dbReference type="Proteomes" id="UP000230833"/>
    </source>
</evidence>
<feature type="domain" description="F5/8 type C" evidence="1">
    <location>
        <begin position="297"/>
        <end position="455"/>
    </location>
</feature>
<proteinExistence type="predicted"/>
<comment type="caution">
    <text evidence="2">The sequence shown here is derived from an EMBL/GenBank/DDBJ whole genome shotgun (WGS) entry which is preliminary data.</text>
</comment>
<protein>
    <recommendedName>
        <fullName evidence="1">F5/8 type C domain-containing protein</fullName>
    </recommendedName>
</protein>
<reference evidence="2 3" key="1">
    <citation type="submission" date="2017-09" db="EMBL/GenBank/DDBJ databases">
        <title>Depth-based differentiation of microbial function through sediment-hosted aquifers and enrichment of novel symbionts in the deep terrestrial subsurface.</title>
        <authorList>
            <person name="Probst A.J."/>
            <person name="Ladd B."/>
            <person name="Jarett J.K."/>
            <person name="Geller-Mcgrath D.E."/>
            <person name="Sieber C.M."/>
            <person name="Emerson J.B."/>
            <person name="Anantharaman K."/>
            <person name="Thomas B.C."/>
            <person name="Malmstrom R."/>
            <person name="Stieglmeier M."/>
            <person name="Klingl A."/>
            <person name="Woyke T."/>
            <person name="Ryan C.M."/>
            <person name="Banfield J.F."/>
        </authorList>
    </citation>
    <scope>NUCLEOTIDE SEQUENCE [LARGE SCALE GENOMIC DNA]</scope>
    <source>
        <strain evidence="2">CG10_big_fil_rev_8_21_14_0_10_45_14</strain>
    </source>
</reference>
<dbReference type="Pfam" id="PF00754">
    <property type="entry name" value="F5_F8_type_C"/>
    <property type="match status" value="1"/>
</dbReference>
<dbReference type="InterPro" id="IPR008979">
    <property type="entry name" value="Galactose-bd-like_sf"/>
</dbReference>
<dbReference type="Proteomes" id="UP000230833">
    <property type="component" value="Unassembled WGS sequence"/>
</dbReference>
<feature type="non-terminal residue" evidence="2">
    <location>
        <position position="1"/>
    </location>
</feature>